<dbReference type="SUPFAM" id="SSF53649">
    <property type="entry name" value="Alkaline phosphatase-like"/>
    <property type="match status" value="1"/>
</dbReference>
<comment type="caution">
    <text evidence="11">The sequence shown here is derived from an EMBL/GenBank/DDBJ whole genome shotgun (WGS) entry which is preliminary data.</text>
</comment>
<evidence type="ECO:0000256" key="5">
    <source>
        <dbReference type="ARBA" id="ARBA00022692"/>
    </source>
</evidence>
<evidence type="ECO:0000313" key="12">
    <source>
        <dbReference type="Proteomes" id="UP000608071"/>
    </source>
</evidence>
<evidence type="ECO:0000259" key="10">
    <source>
        <dbReference type="Pfam" id="PF00884"/>
    </source>
</evidence>
<dbReference type="Gene3D" id="3.40.720.10">
    <property type="entry name" value="Alkaline Phosphatase, subunit A"/>
    <property type="match status" value="1"/>
</dbReference>
<keyword evidence="7 8" id="KW-0472">Membrane</keyword>
<comment type="pathway">
    <text evidence="2">Cell wall biogenesis; lipoteichoic acid biosynthesis.</text>
</comment>
<evidence type="ECO:0000256" key="8">
    <source>
        <dbReference type="PIRNR" id="PIRNR005091"/>
    </source>
</evidence>
<dbReference type="CDD" id="cd16015">
    <property type="entry name" value="LTA_synthase"/>
    <property type="match status" value="1"/>
</dbReference>
<protein>
    <submittedName>
        <fullName evidence="11">LTA synthase family protein</fullName>
    </submittedName>
</protein>
<dbReference type="Pfam" id="PF00884">
    <property type="entry name" value="Sulfatase"/>
    <property type="match status" value="1"/>
</dbReference>
<evidence type="ECO:0000256" key="4">
    <source>
        <dbReference type="ARBA" id="ARBA00022475"/>
    </source>
</evidence>
<evidence type="ECO:0000256" key="6">
    <source>
        <dbReference type="ARBA" id="ARBA00022989"/>
    </source>
</evidence>
<dbReference type="Gene3D" id="3.30.1120.170">
    <property type="match status" value="1"/>
</dbReference>
<dbReference type="PIRSF" id="PIRSF005091">
    <property type="entry name" value="Mmb_sulf_HI1246"/>
    <property type="match status" value="1"/>
</dbReference>
<evidence type="ECO:0000256" key="1">
    <source>
        <dbReference type="ARBA" id="ARBA00004651"/>
    </source>
</evidence>
<reference evidence="11 12" key="1">
    <citation type="submission" date="2020-08" db="EMBL/GenBank/DDBJ databases">
        <title>A Genomic Blueprint of the Chicken Gut Microbiome.</title>
        <authorList>
            <person name="Gilroy R."/>
            <person name="Ravi A."/>
            <person name="Getino M."/>
            <person name="Pursley I."/>
            <person name="Horton D.L."/>
            <person name="Alikhan N.-F."/>
            <person name="Baker D."/>
            <person name="Gharbi K."/>
            <person name="Hall N."/>
            <person name="Watson M."/>
            <person name="Adriaenssens E.M."/>
            <person name="Foster-Nyarko E."/>
            <person name="Jarju S."/>
            <person name="Secka A."/>
            <person name="Antonio M."/>
            <person name="Oren A."/>
            <person name="Chaudhuri R."/>
            <person name="La Ragione R.M."/>
            <person name="Hildebrand F."/>
            <person name="Pallen M.J."/>
        </authorList>
    </citation>
    <scope>NUCLEOTIDE SEQUENCE [LARGE SCALE GENOMIC DNA]</scope>
    <source>
        <strain evidence="11 12">Sa2BVA9</strain>
    </source>
</reference>
<feature type="transmembrane region" description="Helical" evidence="9">
    <location>
        <begin position="133"/>
        <end position="154"/>
    </location>
</feature>
<keyword evidence="6 9" id="KW-1133">Transmembrane helix</keyword>
<feature type="transmembrane region" description="Helical" evidence="9">
    <location>
        <begin position="52"/>
        <end position="71"/>
    </location>
</feature>
<dbReference type="EMBL" id="JACSQL010000001">
    <property type="protein sequence ID" value="MBD7967041.1"/>
    <property type="molecule type" value="Genomic_DNA"/>
</dbReference>
<proteinExistence type="inferred from homology"/>
<dbReference type="InterPro" id="IPR000917">
    <property type="entry name" value="Sulfatase_N"/>
</dbReference>
<dbReference type="PANTHER" id="PTHR47371">
    <property type="entry name" value="LIPOTEICHOIC ACID SYNTHASE"/>
    <property type="match status" value="1"/>
</dbReference>
<keyword evidence="4 8" id="KW-1003">Cell membrane</keyword>
<dbReference type="PANTHER" id="PTHR47371:SF3">
    <property type="entry name" value="PHOSPHOGLYCEROL TRANSFERASE I"/>
    <property type="match status" value="1"/>
</dbReference>
<evidence type="ECO:0000256" key="2">
    <source>
        <dbReference type="ARBA" id="ARBA00004936"/>
    </source>
</evidence>
<comment type="similarity">
    <text evidence="3 8">Belongs to the LTA synthase family.</text>
</comment>
<evidence type="ECO:0000256" key="9">
    <source>
        <dbReference type="SAM" id="Phobius"/>
    </source>
</evidence>
<keyword evidence="5 9" id="KW-0812">Transmembrane</keyword>
<keyword evidence="12" id="KW-1185">Reference proteome</keyword>
<dbReference type="InterPro" id="IPR017850">
    <property type="entry name" value="Alkaline_phosphatase_core_sf"/>
</dbReference>
<feature type="domain" description="Sulfatase N-terminal" evidence="10">
    <location>
        <begin position="283"/>
        <end position="574"/>
    </location>
</feature>
<feature type="transmembrane region" description="Helical" evidence="9">
    <location>
        <begin position="78"/>
        <end position="99"/>
    </location>
</feature>
<evidence type="ECO:0000256" key="3">
    <source>
        <dbReference type="ARBA" id="ARBA00009983"/>
    </source>
</evidence>
<gene>
    <name evidence="11" type="ORF">H9647_03110</name>
</gene>
<dbReference type="RefSeq" id="WP_191798052.1">
    <property type="nucleotide sequence ID" value="NZ_JACSQL010000001.1"/>
</dbReference>
<feature type="transmembrane region" description="Helical" evidence="9">
    <location>
        <begin position="182"/>
        <end position="200"/>
    </location>
</feature>
<feature type="transmembrane region" description="Helical" evidence="9">
    <location>
        <begin position="21"/>
        <end position="40"/>
    </location>
</feature>
<name>A0ABR8SU75_9BACL</name>
<accession>A0ABR8SU75</accession>
<evidence type="ECO:0000313" key="11">
    <source>
        <dbReference type="EMBL" id="MBD7967041.1"/>
    </source>
</evidence>
<organism evidence="11 12">
    <name type="scientific">Paenibacillus gallinarum</name>
    <dbReference type="NCBI Taxonomy" id="2762232"/>
    <lineage>
        <taxon>Bacteria</taxon>
        <taxon>Bacillati</taxon>
        <taxon>Bacillota</taxon>
        <taxon>Bacilli</taxon>
        <taxon>Bacillales</taxon>
        <taxon>Paenibacillaceae</taxon>
        <taxon>Paenibacillus</taxon>
    </lineage>
</organism>
<evidence type="ECO:0000256" key="7">
    <source>
        <dbReference type="ARBA" id="ARBA00023136"/>
    </source>
</evidence>
<sequence length="665" mass="75927">MPNISNPILVSNHKKFTWLKSYLPYLLFLIIMILKLGYFHDELNARNIDMSRLDYIIAAGSLLIVSFWVLWLPIRIRIIALSLLNLLLTGIIFADLVYYRYFGDFITVPVLLQTGQVGSLGDSIRSLIYSSDLWFFIDLILLAIFGLLYVIHLYRRSRRNRSSLHSVQKQKADKQASLRNRLVSGVLAFVLGIILTVGPIHHSSKTWAAGLFEGNWWNMSLYNVTGLLAFHGYDVYRYNKERMNSQASVSNEELEETIAYFSEKQEEARKAIRAETFGKYKGKNVIIVQVEAFMNFVIGKEIGGEEITPHFNNLMKDSLYFENFYHQTGQGRTSDADFLTNISLHPLPTGSVFVRYPDHEYDSLSSILGSEGYHTAAFHAYESSFWNRYTIYKNMKYDEFLNRNNYIMDEAVGWSLGDKSFFKQSVNYITEEQGENPAPFYSFMITLTSHHPYVMPASLQELNTGSLDGTMMGDYLQSIHYADAALGELVEQLKKEGLWEDTLLLVYGDHDSSIKEKADYETFLGRSISDLEMHQIMNQVPLLMHLPDGNNAGVYLEPAGQIDITPTVLHLLGISTEENYLMGSDLLSTSKRMTVLRTGAFANSDLVYIPSEDHLFENGSCYEMPAGEQTDIHACKPSYEKSIFELAISDRLITHNLIHKLRSKE</sequence>
<comment type="subcellular location">
    <subcellularLocation>
        <location evidence="1">Cell membrane</location>
        <topology evidence="1">Multi-pass membrane protein</topology>
    </subcellularLocation>
</comment>
<dbReference type="InterPro" id="IPR012160">
    <property type="entry name" value="LtaS-like"/>
</dbReference>
<dbReference type="Proteomes" id="UP000608071">
    <property type="component" value="Unassembled WGS sequence"/>
</dbReference>
<dbReference type="InterPro" id="IPR050448">
    <property type="entry name" value="OpgB/LTA_synthase_biosynth"/>
</dbReference>